<protein>
    <submittedName>
        <fullName evidence="1">Kinase suppressor of Ras 2-like</fullName>
    </submittedName>
</protein>
<dbReference type="EMBL" id="CACRXK020022012">
    <property type="protein sequence ID" value="CAB4036415.1"/>
    <property type="molecule type" value="Genomic_DNA"/>
</dbReference>
<dbReference type="AlphaFoldDB" id="A0A7D9LNR1"/>
<dbReference type="OrthoDB" id="10261027at2759"/>
<sequence length="67" mass="7389">TTVASTVQEQQPSNLGEIPLEKLDVNWKDPVGMGSFGKVFRGNWLCTDVAVKQIRRGASVSESIQRE</sequence>
<dbReference type="GO" id="GO:0005524">
    <property type="term" value="F:ATP binding"/>
    <property type="evidence" value="ECO:0007669"/>
    <property type="project" value="UniProtKB-UniRule"/>
</dbReference>
<dbReference type="GO" id="GO:0016301">
    <property type="term" value="F:kinase activity"/>
    <property type="evidence" value="ECO:0007669"/>
    <property type="project" value="UniProtKB-KW"/>
</dbReference>
<name>A0A7D9LNR1_PARCT</name>
<reference evidence="1" key="1">
    <citation type="submission" date="2020-04" db="EMBL/GenBank/DDBJ databases">
        <authorList>
            <person name="Alioto T."/>
            <person name="Alioto T."/>
            <person name="Gomez Garrido J."/>
        </authorList>
    </citation>
    <scope>NUCLEOTIDE SEQUENCE</scope>
    <source>
        <strain evidence="1">A484AB</strain>
    </source>
</reference>
<evidence type="ECO:0000313" key="1">
    <source>
        <dbReference type="EMBL" id="CAB4036415.1"/>
    </source>
</evidence>
<keyword evidence="1" id="KW-0418">Kinase</keyword>
<keyword evidence="2" id="KW-1185">Reference proteome</keyword>
<keyword evidence="1" id="KW-0808">Transferase</keyword>
<gene>
    <name evidence="1" type="ORF">PACLA_8A061267</name>
</gene>
<dbReference type="Gene3D" id="3.30.200.20">
    <property type="entry name" value="Phosphorylase Kinase, domain 1"/>
    <property type="match status" value="1"/>
</dbReference>
<proteinExistence type="predicted"/>
<feature type="non-terminal residue" evidence="1">
    <location>
        <position position="1"/>
    </location>
</feature>
<dbReference type="InterPro" id="IPR017441">
    <property type="entry name" value="Protein_kinase_ATP_BS"/>
</dbReference>
<comment type="caution">
    <text evidence="1">The sequence shown here is derived from an EMBL/GenBank/DDBJ whole genome shotgun (WGS) entry which is preliminary data.</text>
</comment>
<feature type="non-terminal residue" evidence="1">
    <location>
        <position position="67"/>
    </location>
</feature>
<dbReference type="Proteomes" id="UP001152795">
    <property type="component" value="Unassembled WGS sequence"/>
</dbReference>
<dbReference type="InterPro" id="IPR011009">
    <property type="entry name" value="Kinase-like_dom_sf"/>
</dbReference>
<accession>A0A7D9LNR1</accession>
<dbReference type="SUPFAM" id="SSF56112">
    <property type="entry name" value="Protein kinase-like (PK-like)"/>
    <property type="match status" value="1"/>
</dbReference>
<dbReference type="PROSITE" id="PS00107">
    <property type="entry name" value="PROTEIN_KINASE_ATP"/>
    <property type="match status" value="1"/>
</dbReference>
<organism evidence="1 2">
    <name type="scientific">Paramuricea clavata</name>
    <name type="common">Red gorgonian</name>
    <name type="synonym">Violescent sea-whip</name>
    <dbReference type="NCBI Taxonomy" id="317549"/>
    <lineage>
        <taxon>Eukaryota</taxon>
        <taxon>Metazoa</taxon>
        <taxon>Cnidaria</taxon>
        <taxon>Anthozoa</taxon>
        <taxon>Octocorallia</taxon>
        <taxon>Malacalcyonacea</taxon>
        <taxon>Plexauridae</taxon>
        <taxon>Paramuricea</taxon>
    </lineage>
</organism>
<evidence type="ECO:0000313" key="2">
    <source>
        <dbReference type="Proteomes" id="UP001152795"/>
    </source>
</evidence>